<dbReference type="Pfam" id="PF00808">
    <property type="entry name" value="CBFD_NFYB_HMF"/>
    <property type="match status" value="1"/>
</dbReference>
<evidence type="ECO:0000259" key="4">
    <source>
        <dbReference type="Pfam" id="PF00808"/>
    </source>
</evidence>
<protein>
    <recommendedName>
        <fullName evidence="4">Transcription factor CBF/NF-Y/archaeal histone domain-containing protein</fullName>
    </recommendedName>
</protein>
<dbReference type="KEGG" id="sla:SERLADRAFT_470484"/>
<comment type="subcellular location">
    <subcellularLocation>
        <location evidence="1">Nucleus</location>
    </subcellularLocation>
</comment>
<dbReference type="InterPro" id="IPR003958">
    <property type="entry name" value="CBFA_NFYB_domain"/>
</dbReference>
<name>F8NZD2_SERL9</name>
<keyword evidence="2" id="KW-0539">Nucleus</keyword>
<evidence type="ECO:0000256" key="1">
    <source>
        <dbReference type="ARBA" id="ARBA00004123"/>
    </source>
</evidence>
<proteinExistence type="predicted"/>
<feature type="region of interest" description="Disordered" evidence="3">
    <location>
        <begin position="119"/>
        <end position="175"/>
    </location>
</feature>
<feature type="non-terminal residue" evidence="5">
    <location>
        <position position="175"/>
    </location>
</feature>
<accession>F8NZD2</accession>
<dbReference type="GO" id="GO:0008623">
    <property type="term" value="C:CHRAC"/>
    <property type="evidence" value="ECO:0007669"/>
    <property type="project" value="TreeGrafter"/>
</dbReference>
<dbReference type="GO" id="GO:0006261">
    <property type="term" value="P:DNA-templated DNA replication"/>
    <property type="evidence" value="ECO:0007669"/>
    <property type="project" value="TreeGrafter"/>
</dbReference>
<dbReference type="AlphaFoldDB" id="F8NZD2"/>
<evidence type="ECO:0000256" key="3">
    <source>
        <dbReference type="SAM" id="MobiDB-lite"/>
    </source>
</evidence>
<organism>
    <name type="scientific">Serpula lacrymans var. lacrymans (strain S7.9)</name>
    <name type="common">Dry rot fungus</name>
    <dbReference type="NCBI Taxonomy" id="578457"/>
    <lineage>
        <taxon>Eukaryota</taxon>
        <taxon>Fungi</taxon>
        <taxon>Dikarya</taxon>
        <taxon>Basidiomycota</taxon>
        <taxon>Agaricomycotina</taxon>
        <taxon>Agaricomycetes</taxon>
        <taxon>Agaricomycetidae</taxon>
        <taxon>Boletales</taxon>
        <taxon>Coniophorineae</taxon>
        <taxon>Serpulaceae</taxon>
        <taxon>Serpula</taxon>
    </lineage>
</organism>
<dbReference type="Gene3D" id="1.10.20.10">
    <property type="entry name" value="Histone, subunit A"/>
    <property type="match status" value="1"/>
</dbReference>
<dbReference type="PANTHER" id="PTHR10252:SF54">
    <property type="entry name" value="CHROMATIN ACCESSIBILITY COMPLEX PROTEIN 1"/>
    <property type="match status" value="1"/>
</dbReference>
<dbReference type="OrthoDB" id="636685at2759"/>
<dbReference type="PANTHER" id="PTHR10252">
    <property type="entry name" value="HISTONE-LIKE TRANSCRIPTION FACTOR CCAAT-RELATED"/>
    <property type="match status" value="1"/>
</dbReference>
<feature type="domain" description="Transcription factor CBF/NF-Y/archaeal histone" evidence="4">
    <location>
        <begin position="26"/>
        <end position="89"/>
    </location>
</feature>
<reference evidence="5" key="1">
    <citation type="submission" date="2011-04" db="EMBL/GenBank/DDBJ databases">
        <title>Evolution of plant cell wall degrading machinery underlies the functional diversity of forest fungi.</title>
        <authorList>
            <consortium name="US DOE Joint Genome Institute (JGI-PGF)"/>
            <person name="Eastwood D.C."/>
            <person name="Floudas D."/>
            <person name="Binder M."/>
            <person name="Majcherczyk A."/>
            <person name="Schneider P."/>
            <person name="Aerts A."/>
            <person name="Asiegbu F.O."/>
            <person name="Baker S.E."/>
            <person name="Barry K."/>
            <person name="Bendiksby M."/>
            <person name="Blumentritt M."/>
            <person name="Coutinho P.M."/>
            <person name="Cullen D."/>
            <person name="Cullen D."/>
            <person name="Gathman A."/>
            <person name="Goodell B."/>
            <person name="Henrissat B."/>
            <person name="Ihrmark K."/>
            <person name="Kauserud H."/>
            <person name="Kohler A."/>
            <person name="LaButti K."/>
            <person name="Lapidus A."/>
            <person name="Lavin J.L."/>
            <person name="Lee Y.-H."/>
            <person name="Lindquist E."/>
            <person name="Lilly W."/>
            <person name="Lucas S."/>
            <person name="Morin E."/>
            <person name="Murat C."/>
            <person name="Oguiza J.A."/>
            <person name="Park J."/>
            <person name="Pisabarro A.G."/>
            <person name="Riley R."/>
            <person name="Rosling A."/>
            <person name="Salamov A."/>
            <person name="Schmidt O."/>
            <person name="Schmutz J."/>
            <person name="Skrede I."/>
            <person name="Stenlid J."/>
            <person name="Wiebenga A."/>
            <person name="Xie X."/>
            <person name="Kues U."/>
            <person name="Hibbett D.S."/>
            <person name="Hoffmeister D."/>
            <person name="Hogberg N."/>
            <person name="Martin F."/>
            <person name="Grigoriev I.V."/>
            <person name="Watkinson S.C."/>
        </authorList>
    </citation>
    <scope>NUCLEOTIDE SEQUENCE</scope>
    <source>
        <strain evidence="5">S7.9</strain>
    </source>
</reference>
<dbReference type="InterPro" id="IPR009072">
    <property type="entry name" value="Histone-fold"/>
</dbReference>
<dbReference type="InterPro" id="IPR050568">
    <property type="entry name" value="Transcr_DNA_Rep_Reg"/>
</dbReference>
<dbReference type="RefSeq" id="XP_007319714.1">
    <property type="nucleotide sequence ID" value="XM_007319652.1"/>
</dbReference>
<evidence type="ECO:0000256" key="2">
    <source>
        <dbReference type="ARBA" id="ARBA00023242"/>
    </source>
</evidence>
<dbReference type="GeneID" id="18819771"/>
<evidence type="ECO:0000313" key="5">
    <source>
        <dbReference type="EMBL" id="EGO23952.1"/>
    </source>
</evidence>
<dbReference type="EMBL" id="GL945435">
    <property type="protein sequence ID" value="EGO23952.1"/>
    <property type="molecule type" value="Genomic_DNA"/>
</dbReference>
<gene>
    <name evidence="5" type="ORF">SERLADRAFT_470484</name>
</gene>
<dbReference type="Proteomes" id="UP000008064">
    <property type="component" value="Unassembled WGS sequence"/>
</dbReference>
<sequence length="175" mass="18915">MDANTSNAGPKKGARRSGERTPGTTLLPSTRLDNILQGDGVTGNLIMSKEASFVLSIATEEFIKRMAQAGQRQAAAARRNTVVYKDMASSIQQYQEFMFLEDIIPRPISLSEALARRAQKEKERLEEDPALASVPQDLPPPSVSVSHAAQAKGKGKSKAANGKERDTEKTSSTSQ</sequence>
<dbReference type="SUPFAM" id="SSF47113">
    <property type="entry name" value="Histone-fold"/>
    <property type="match status" value="1"/>
</dbReference>
<dbReference type="HOGENOM" id="CLU_1536206_0_0_1"/>
<dbReference type="GO" id="GO:0046982">
    <property type="term" value="F:protein heterodimerization activity"/>
    <property type="evidence" value="ECO:0007669"/>
    <property type="project" value="InterPro"/>
</dbReference>
<feature type="region of interest" description="Disordered" evidence="3">
    <location>
        <begin position="1"/>
        <end position="26"/>
    </location>
</feature>